<dbReference type="InterPro" id="IPR050245">
    <property type="entry name" value="PrsA_foldase"/>
</dbReference>
<evidence type="ECO:0000313" key="10">
    <source>
        <dbReference type="EMBL" id="PXX04218.1"/>
    </source>
</evidence>
<evidence type="ECO:0000256" key="4">
    <source>
        <dbReference type="ARBA" id="ARBA00022729"/>
    </source>
</evidence>
<dbReference type="PROSITE" id="PS50198">
    <property type="entry name" value="PPIC_PPIASE_2"/>
    <property type="match status" value="1"/>
</dbReference>
<dbReference type="InterPro" id="IPR027304">
    <property type="entry name" value="Trigger_fact/SurA_dom_sf"/>
</dbReference>
<dbReference type="InterPro" id="IPR046357">
    <property type="entry name" value="PPIase_dom_sf"/>
</dbReference>
<accession>A0ABX5MEM4</accession>
<keyword evidence="6 7" id="KW-0413">Isomerase</keyword>
<dbReference type="EC" id="5.2.1.8" evidence="3"/>
<dbReference type="SUPFAM" id="SSF54534">
    <property type="entry name" value="FKBP-like"/>
    <property type="match status" value="1"/>
</dbReference>
<dbReference type="Gene3D" id="3.10.50.40">
    <property type="match status" value="1"/>
</dbReference>
<dbReference type="PANTHER" id="PTHR47245">
    <property type="entry name" value="PEPTIDYLPROLYL ISOMERASE"/>
    <property type="match status" value="1"/>
</dbReference>
<feature type="chain" id="PRO_5045619120" description="peptidylprolyl isomerase" evidence="8">
    <location>
        <begin position="32"/>
        <end position="298"/>
    </location>
</feature>
<evidence type="ECO:0000256" key="1">
    <source>
        <dbReference type="ARBA" id="ARBA00000971"/>
    </source>
</evidence>
<evidence type="ECO:0000313" key="11">
    <source>
        <dbReference type="Proteomes" id="UP000247515"/>
    </source>
</evidence>
<proteinExistence type="inferred from homology"/>
<dbReference type="EMBL" id="QJJV01000047">
    <property type="protein sequence ID" value="PXX04218.1"/>
    <property type="molecule type" value="Genomic_DNA"/>
</dbReference>
<evidence type="ECO:0000256" key="2">
    <source>
        <dbReference type="ARBA" id="ARBA00007656"/>
    </source>
</evidence>
<sequence>MSKLDTAIRAACMTAFASVAAVMLVPVIALAADSPTAAAPLPSGAVAVVNGISVTQVQLDDAVRLAAELGHQSDTPQLRLALKQQLIARELFRQNAEKAGYGTKPEVSQAMEAAKANAEAQLYLKDNVHPEPVTDAQVKARYDELVATLGKEEYRPRIIVVPDAATATIVLAQLKSGHAFEALARQYSKAPSAAAGGELPWVSFKVPAEEGRTQGLPLALAKAIAMLPVGGVTSEPVVLGNDSKGPVAIAKLDAKRPTQVPEFEQAKDTIRRQLQALALEKAAAQLTTGLMKGATIQQ</sequence>
<evidence type="ECO:0000256" key="5">
    <source>
        <dbReference type="ARBA" id="ARBA00023110"/>
    </source>
</evidence>
<dbReference type="InterPro" id="IPR000297">
    <property type="entry name" value="PPIase_PpiC"/>
</dbReference>
<name>A0ABX5MEM4_9BURK</name>
<feature type="signal peptide" evidence="8">
    <location>
        <begin position="1"/>
        <end position="31"/>
    </location>
</feature>
<evidence type="ECO:0000256" key="3">
    <source>
        <dbReference type="ARBA" id="ARBA00013194"/>
    </source>
</evidence>
<gene>
    <name evidence="10" type="ORF">C7400_14712</name>
</gene>
<evidence type="ECO:0000256" key="8">
    <source>
        <dbReference type="SAM" id="SignalP"/>
    </source>
</evidence>
<comment type="similarity">
    <text evidence="2">Belongs to the PpiC/parvulin rotamase family.</text>
</comment>
<comment type="catalytic activity">
    <reaction evidence="1">
        <text>[protein]-peptidylproline (omega=180) = [protein]-peptidylproline (omega=0)</text>
        <dbReference type="Rhea" id="RHEA:16237"/>
        <dbReference type="Rhea" id="RHEA-COMP:10747"/>
        <dbReference type="Rhea" id="RHEA-COMP:10748"/>
        <dbReference type="ChEBI" id="CHEBI:83833"/>
        <dbReference type="ChEBI" id="CHEBI:83834"/>
        <dbReference type="EC" id="5.2.1.8"/>
    </reaction>
</comment>
<evidence type="ECO:0000259" key="9">
    <source>
        <dbReference type="PROSITE" id="PS50198"/>
    </source>
</evidence>
<dbReference type="PANTHER" id="PTHR47245:SF1">
    <property type="entry name" value="FOLDASE PROTEIN PRSA"/>
    <property type="match status" value="1"/>
</dbReference>
<feature type="domain" description="PpiC" evidence="9">
    <location>
        <begin position="151"/>
        <end position="237"/>
    </location>
</feature>
<dbReference type="SUPFAM" id="SSF109998">
    <property type="entry name" value="Triger factor/SurA peptide-binding domain-like"/>
    <property type="match status" value="1"/>
</dbReference>
<keyword evidence="5 7" id="KW-0697">Rotamase</keyword>
<organism evidence="10 11">
    <name type="scientific">Paraburkholderia tropica</name>
    <dbReference type="NCBI Taxonomy" id="92647"/>
    <lineage>
        <taxon>Bacteria</taxon>
        <taxon>Pseudomonadati</taxon>
        <taxon>Pseudomonadota</taxon>
        <taxon>Betaproteobacteria</taxon>
        <taxon>Burkholderiales</taxon>
        <taxon>Burkholderiaceae</taxon>
        <taxon>Paraburkholderia</taxon>
    </lineage>
</organism>
<protein>
    <recommendedName>
        <fullName evidence="3">peptidylprolyl isomerase</fullName>
        <ecNumber evidence="3">5.2.1.8</ecNumber>
    </recommendedName>
</protein>
<keyword evidence="11" id="KW-1185">Reference proteome</keyword>
<evidence type="ECO:0000256" key="7">
    <source>
        <dbReference type="PROSITE-ProRule" id="PRU00278"/>
    </source>
</evidence>
<keyword evidence="4 8" id="KW-0732">Signal</keyword>
<reference evidence="10 11" key="1">
    <citation type="submission" date="2018-05" db="EMBL/GenBank/DDBJ databases">
        <title>Genomic Encyclopedia of Type Strains, Phase IV (KMG-V): Genome sequencing to study the core and pangenomes of soil and plant-associated prokaryotes.</title>
        <authorList>
            <person name="Whitman W."/>
        </authorList>
    </citation>
    <scope>NUCLEOTIDE SEQUENCE [LARGE SCALE GENOMIC DNA]</scope>
    <source>
        <strain evidence="10 11">SIr-6563</strain>
    </source>
</reference>
<dbReference type="Pfam" id="PF13145">
    <property type="entry name" value="Rotamase_2"/>
    <property type="match status" value="1"/>
</dbReference>
<evidence type="ECO:0000256" key="6">
    <source>
        <dbReference type="ARBA" id="ARBA00023235"/>
    </source>
</evidence>
<dbReference type="Proteomes" id="UP000247515">
    <property type="component" value="Unassembled WGS sequence"/>
</dbReference>
<comment type="caution">
    <text evidence="10">The sequence shown here is derived from an EMBL/GenBank/DDBJ whole genome shotgun (WGS) entry which is preliminary data.</text>
</comment>